<dbReference type="AlphaFoldDB" id="A0A326U6R3"/>
<dbReference type="SUPFAM" id="SSF51735">
    <property type="entry name" value="NAD(P)-binding Rossmann-fold domains"/>
    <property type="match status" value="1"/>
</dbReference>
<dbReference type="NCBIfam" id="TIGR01470">
    <property type="entry name" value="cysG_Nterm"/>
    <property type="match status" value="1"/>
</dbReference>
<dbReference type="Gene3D" id="3.40.50.720">
    <property type="entry name" value="NAD(P)-binding Rossmann-like Domain"/>
    <property type="match status" value="1"/>
</dbReference>
<dbReference type="GO" id="GO:0019354">
    <property type="term" value="P:siroheme biosynthetic process"/>
    <property type="evidence" value="ECO:0007669"/>
    <property type="project" value="UniProtKB-UniPathway"/>
</dbReference>
<name>A0A326U6R3_THEHA</name>
<dbReference type="InterPro" id="IPR042518">
    <property type="entry name" value="SirC_C"/>
</dbReference>
<evidence type="ECO:0000256" key="5">
    <source>
        <dbReference type="ARBA" id="ARBA00023244"/>
    </source>
</evidence>
<dbReference type="Gene3D" id="1.10.8.610">
    <property type="entry name" value="SirC, precorrin-2 dehydrogenase, C-terminal helical domain-like"/>
    <property type="match status" value="1"/>
</dbReference>
<evidence type="ECO:0000256" key="4">
    <source>
        <dbReference type="ARBA" id="ARBA00023027"/>
    </source>
</evidence>
<dbReference type="PANTHER" id="PTHR35330:SF1">
    <property type="entry name" value="SIROHEME BIOSYNTHESIS PROTEIN MET8"/>
    <property type="match status" value="1"/>
</dbReference>
<reference evidence="8 9" key="1">
    <citation type="submission" date="2018-06" db="EMBL/GenBank/DDBJ databases">
        <title>Genomic Encyclopedia of Archaeal and Bacterial Type Strains, Phase II (KMG-II): from individual species to whole genera.</title>
        <authorList>
            <person name="Goeker M."/>
        </authorList>
    </citation>
    <scope>NUCLEOTIDE SEQUENCE [LARGE SCALE GENOMIC DNA]</scope>
    <source>
        <strain evidence="8 9">ATCC BAA-1881</strain>
    </source>
</reference>
<comment type="pathway">
    <text evidence="1">Porphyrin-containing compound metabolism; siroheme biosynthesis; sirohydrochlorin from precorrin-2: step 1/1.</text>
</comment>
<dbReference type="EC" id="1.3.1.76" evidence="2"/>
<comment type="caution">
    <text evidence="8">The sequence shown here is derived from an EMBL/GenBank/DDBJ whole genome shotgun (WGS) entry which is preliminary data.</text>
</comment>
<dbReference type="SUPFAM" id="SSF75615">
    <property type="entry name" value="Siroheme synthase middle domains-like"/>
    <property type="match status" value="1"/>
</dbReference>
<evidence type="ECO:0000313" key="8">
    <source>
        <dbReference type="EMBL" id="PZW26297.1"/>
    </source>
</evidence>
<dbReference type="GO" id="GO:0004325">
    <property type="term" value="F:ferrochelatase activity"/>
    <property type="evidence" value="ECO:0007669"/>
    <property type="project" value="InterPro"/>
</dbReference>
<dbReference type="OrthoDB" id="9773765at2"/>
<evidence type="ECO:0000256" key="2">
    <source>
        <dbReference type="ARBA" id="ARBA00012400"/>
    </source>
</evidence>
<dbReference type="Proteomes" id="UP000248806">
    <property type="component" value="Unassembled WGS sequence"/>
</dbReference>
<dbReference type="InterPro" id="IPR028281">
    <property type="entry name" value="Sirohaem_synthase_central"/>
</dbReference>
<accession>A0A326U6R3</accession>
<evidence type="ECO:0000259" key="7">
    <source>
        <dbReference type="Pfam" id="PF14824"/>
    </source>
</evidence>
<dbReference type="Pfam" id="PF13241">
    <property type="entry name" value="NAD_binding_7"/>
    <property type="match status" value="1"/>
</dbReference>
<keyword evidence="5" id="KW-0627">Porphyrin biosynthesis</keyword>
<keyword evidence="4" id="KW-0520">NAD</keyword>
<organism evidence="8 9">
    <name type="scientific">Thermosporothrix hazakensis</name>
    <dbReference type="NCBI Taxonomy" id="644383"/>
    <lineage>
        <taxon>Bacteria</taxon>
        <taxon>Bacillati</taxon>
        <taxon>Chloroflexota</taxon>
        <taxon>Ktedonobacteria</taxon>
        <taxon>Ktedonobacterales</taxon>
        <taxon>Thermosporotrichaceae</taxon>
        <taxon>Thermosporothrix</taxon>
    </lineage>
</organism>
<comment type="catalytic activity">
    <reaction evidence="6">
        <text>precorrin-2 + NAD(+) = sirohydrochlorin + NADH + 2 H(+)</text>
        <dbReference type="Rhea" id="RHEA:15613"/>
        <dbReference type="ChEBI" id="CHEBI:15378"/>
        <dbReference type="ChEBI" id="CHEBI:57540"/>
        <dbReference type="ChEBI" id="CHEBI:57945"/>
        <dbReference type="ChEBI" id="CHEBI:58351"/>
        <dbReference type="ChEBI" id="CHEBI:58827"/>
        <dbReference type="EC" id="1.3.1.76"/>
    </reaction>
</comment>
<evidence type="ECO:0000256" key="1">
    <source>
        <dbReference type="ARBA" id="ARBA00005010"/>
    </source>
</evidence>
<evidence type="ECO:0000256" key="6">
    <source>
        <dbReference type="ARBA" id="ARBA00047561"/>
    </source>
</evidence>
<feature type="domain" description="Siroheme synthase central" evidence="7">
    <location>
        <begin position="120"/>
        <end position="147"/>
    </location>
</feature>
<dbReference type="InterPro" id="IPR006367">
    <property type="entry name" value="Sirohaem_synthase_N"/>
</dbReference>
<evidence type="ECO:0000256" key="3">
    <source>
        <dbReference type="ARBA" id="ARBA00023002"/>
    </source>
</evidence>
<evidence type="ECO:0000313" key="9">
    <source>
        <dbReference type="Proteomes" id="UP000248806"/>
    </source>
</evidence>
<dbReference type="EMBL" id="QKUF01000015">
    <property type="protein sequence ID" value="PZW26297.1"/>
    <property type="molecule type" value="Genomic_DNA"/>
</dbReference>
<dbReference type="GO" id="GO:0043115">
    <property type="term" value="F:precorrin-2 dehydrogenase activity"/>
    <property type="evidence" value="ECO:0007669"/>
    <property type="project" value="UniProtKB-EC"/>
</dbReference>
<gene>
    <name evidence="8" type="ORF">EI42_03877</name>
</gene>
<dbReference type="UniPathway" id="UPA00262">
    <property type="reaction ID" value="UER00222"/>
</dbReference>
<dbReference type="PANTHER" id="PTHR35330">
    <property type="entry name" value="SIROHEME BIOSYNTHESIS PROTEIN MET8"/>
    <property type="match status" value="1"/>
</dbReference>
<dbReference type="Pfam" id="PF14824">
    <property type="entry name" value="Sirohm_synth_M"/>
    <property type="match status" value="1"/>
</dbReference>
<protein>
    <recommendedName>
        <fullName evidence="2">precorrin-2 dehydrogenase</fullName>
        <ecNumber evidence="2">1.3.1.76</ecNumber>
    </recommendedName>
</protein>
<dbReference type="RefSeq" id="WP_111324229.1">
    <property type="nucleotide sequence ID" value="NZ_BIFX01000001.1"/>
</dbReference>
<keyword evidence="3" id="KW-0560">Oxidoreductase</keyword>
<proteinExistence type="predicted"/>
<dbReference type="InterPro" id="IPR036291">
    <property type="entry name" value="NAD(P)-bd_dom_sf"/>
</dbReference>
<sequence>MPKYYPVMLDVRQRSVIVVGGNTVAAEKTQALVSCGAHVTVIAPELCTPLQEMAERSEIVWRQKVYERGDLATAFVVVAATNDSQQIEDIWQETQERGQQVNIVDVPARCTFIVPSILRRGQLTIAVSTEGASPSLAKRIRQQLEQQFPPAYEHYLQLAAVVRVYLRQHQVSYDERDRFFGDYFASEILQLLAQGAFGQAISQAAALLRAYGITVPESTLFEDMGFLAHSAVTSTSA</sequence>
<dbReference type="InterPro" id="IPR028161">
    <property type="entry name" value="Met8-like"/>
</dbReference>
<keyword evidence="9" id="KW-1185">Reference proteome</keyword>